<evidence type="ECO:0000256" key="2">
    <source>
        <dbReference type="ARBA" id="ARBA00005716"/>
    </source>
</evidence>
<accession>A0A1E4RE48</accession>
<comment type="function">
    <text evidence="9">Component of the Mediator complex, a coactivator involved in the regulated transcription of nearly all RNA polymerase II-dependent genes. Mediator functions as a bridge to convey information from gene-specific regulatory proteins to the basal RNA polymerase II transcription machinery. Mediator is recruited to promoters by direct interactions with regulatory proteins and serves as a scaffold for the assembly of a functional preinitiation complex with RNA polymerase II and the general transcription factors.</text>
</comment>
<dbReference type="STRING" id="984485.A0A1E4RE48"/>
<keyword evidence="4 9" id="KW-0805">Transcription regulation</keyword>
<dbReference type="Gene3D" id="6.10.250.2610">
    <property type="match status" value="1"/>
</dbReference>
<feature type="region of interest" description="Disordered" evidence="10">
    <location>
        <begin position="161"/>
        <end position="180"/>
    </location>
</feature>
<proteinExistence type="inferred from homology"/>
<dbReference type="RefSeq" id="XP_020074580.1">
    <property type="nucleotide sequence ID" value="XM_020222369.1"/>
</dbReference>
<gene>
    <name evidence="9" type="primary">MED8</name>
    <name evidence="11" type="ORF">HYPBUDRAFT_158368</name>
</gene>
<dbReference type="InterPro" id="IPR019364">
    <property type="entry name" value="Mediatior_Med8_fun/met"/>
</dbReference>
<keyword evidence="12" id="KW-1185">Reference proteome</keyword>
<dbReference type="EMBL" id="KV454544">
    <property type="protein sequence ID" value="ODV65513.1"/>
    <property type="molecule type" value="Genomic_DNA"/>
</dbReference>
<dbReference type="AlphaFoldDB" id="A0A1E4RE48"/>
<keyword evidence="6 9" id="KW-0804">Transcription</keyword>
<keyword evidence="5 9" id="KW-0010">Activator</keyword>
<evidence type="ECO:0000256" key="7">
    <source>
        <dbReference type="ARBA" id="ARBA00023242"/>
    </source>
</evidence>
<comment type="subcellular location">
    <subcellularLocation>
        <location evidence="1 9">Nucleus</location>
    </subcellularLocation>
</comment>
<evidence type="ECO:0000256" key="5">
    <source>
        <dbReference type="ARBA" id="ARBA00023159"/>
    </source>
</evidence>
<dbReference type="PANTHER" id="PTHR13074:SF9">
    <property type="entry name" value="MEDIATOR OF RNA POLYMERASE II TRANSCRIPTION SUBUNIT 8"/>
    <property type="match status" value="1"/>
</dbReference>
<dbReference type="Proteomes" id="UP000095085">
    <property type="component" value="Unassembled WGS sequence"/>
</dbReference>
<evidence type="ECO:0000256" key="4">
    <source>
        <dbReference type="ARBA" id="ARBA00023015"/>
    </source>
</evidence>
<evidence type="ECO:0000313" key="11">
    <source>
        <dbReference type="EMBL" id="ODV65513.1"/>
    </source>
</evidence>
<dbReference type="GO" id="GO:0016592">
    <property type="term" value="C:mediator complex"/>
    <property type="evidence" value="ECO:0007669"/>
    <property type="project" value="InterPro"/>
</dbReference>
<dbReference type="GO" id="GO:0006357">
    <property type="term" value="P:regulation of transcription by RNA polymerase II"/>
    <property type="evidence" value="ECO:0007669"/>
    <property type="project" value="InterPro"/>
</dbReference>
<dbReference type="Pfam" id="PF10232">
    <property type="entry name" value="Med8"/>
    <property type="match status" value="1"/>
</dbReference>
<dbReference type="Gene3D" id="1.20.58.1710">
    <property type="match status" value="1"/>
</dbReference>
<evidence type="ECO:0000256" key="1">
    <source>
        <dbReference type="ARBA" id="ARBA00004123"/>
    </source>
</evidence>
<dbReference type="GeneID" id="30996918"/>
<evidence type="ECO:0000256" key="6">
    <source>
        <dbReference type="ARBA" id="ARBA00023163"/>
    </source>
</evidence>
<dbReference type="OrthoDB" id="5329317at2759"/>
<comment type="subunit">
    <text evidence="9">Component of the Mediator complex.</text>
</comment>
<protein>
    <recommendedName>
        <fullName evidence="3 9">Mediator of RNA polymerase II transcription subunit 8</fullName>
    </recommendedName>
    <alternativeName>
        <fullName evidence="8 9">Mediator complex subunit 8</fullName>
    </alternativeName>
</protein>
<dbReference type="PANTHER" id="PTHR13074">
    <property type="entry name" value="MEDIATOR OF RNA POLYMERASE II TRANSCRIPTION SUBUNIT 8"/>
    <property type="match status" value="1"/>
</dbReference>
<evidence type="ECO:0000313" key="12">
    <source>
        <dbReference type="Proteomes" id="UP000095085"/>
    </source>
</evidence>
<dbReference type="GO" id="GO:0070847">
    <property type="term" value="C:core mediator complex"/>
    <property type="evidence" value="ECO:0007669"/>
    <property type="project" value="TreeGrafter"/>
</dbReference>
<sequence>MQIPIDSLESIRNRLNQIHLSLRKLSDQINHHNRHPNQVKLPSYSHIQNQFQVLITQLQSVASNLDNNENVLKNTNVYPLPSFPAAQHEGLVTTLLRKKPLPEVDEWIDKAISDVESFNIDIVKDDEFAKWSSSKVQELKEEFQFYGFHLDEELHFLKTEEGKRETQEKQRLQNERDEIERRITDGGKTGLNSNQVLKFMYQGILE</sequence>
<reference evidence="12" key="1">
    <citation type="submission" date="2016-05" db="EMBL/GenBank/DDBJ databases">
        <title>Comparative genomics of biotechnologically important yeasts.</title>
        <authorList>
            <consortium name="DOE Joint Genome Institute"/>
            <person name="Riley R."/>
            <person name="Haridas S."/>
            <person name="Wolfe K.H."/>
            <person name="Lopes M.R."/>
            <person name="Hittinger C.T."/>
            <person name="Goker M."/>
            <person name="Salamov A."/>
            <person name="Wisecaver J."/>
            <person name="Long T.M."/>
            <person name="Aerts A.L."/>
            <person name="Barry K."/>
            <person name="Choi C."/>
            <person name="Clum A."/>
            <person name="Coughlan A.Y."/>
            <person name="Deshpande S."/>
            <person name="Douglass A.P."/>
            <person name="Hanson S.J."/>
            <person name="Klenk H.-P."/>
            <person name="Labutti K."/>
            <person name="Lapidus A."/>
            <person name="Lindquist E."/>
            <person name="Lipzen A."/>
            <person name="Meier-Kolthoff J.P."/>
            <person name="Ohm R.A."/>
            <person name="Otillar R.P."/>
            <person name="Pangilinan J."/>
            <person name="Peng Y."/>
            <person name="Rokas A."/>
            <person name="Rosa C.A."/>
            <person name="Scheuner C."/>
            <person name="Sibirny A.A."/>
            <person name="Slot J.C."/>
            <person name="Stielow J.B."/>
            <person name="Sun H."/>
            <person name="Kurtzman C.P."/>
            <person name="Blackwell M."/>
            <person name="Grigoriev I.V."/>
            <person name="Jeffries T.W."/>
        </authorList>
    </citation>
    <scope>NUCLEOTIDE SEQUENCE [LARGE SCALE GENOMIC DNA]</scope>
    <source>
        <strain evidence="12">NRRL Y-1933</strain>
    </source>
</reference>
<name>A0A1E4RE48_9ASCO</name>
<evidence type="ECO:0000256" key="8">
    <source>
        <dbReference type="ARBA" id="ARBA00031261"/>
    </source>
</evidence>
<evidence type="ECO:0000256" key="9">
    <source>
        <dbReference type="RuleBase" id="RU364144"/>
    </source>
</evidence>
<organism evidence="11 12">
    <name type="scientific">Hyphopichia burtonii NRRL Y-1933</name>
    <dbReference type="NCBI Taxonomy" id="984485"/>
    <lineage>
        <taxon>Eukaryota</taxon>
        <taxon>Fungi</taxon>
        <taxon>Dikarya</taxon>
        <taxon>Ascomycota</taxon>
        <taxon>Saccharomycotina</taxon>
        <taxon>Pichiomycetes</taxon>
        <taxon>Debaryomycetaceae</taxon>
        <taxon>Hyphopichia</taxon>
    </lineage>
</organism>
<comment type="similarity">
    <text evidence="2 9">Belongs to the Mediator complex subunit 8 family.</text>
</comment>
<keyword evidence="7 9" id="KW-0539">Nucleus</keyword>
<dbReference type="GO" id="GO:0003712">
    <property type="term" value="F:transcription coregulator activity"/>
    <property type="evidence" value="ECO:0007669"/>
    <property type="project" value="InterPro"/>
</dbReference>
<dbReference type="GO" id="GO:0000978">
    <property type="term" value="F:RNA polymerase II cis-regulatory region sequence-specific DNA binding"/>
    <property type="evidence" value="ECO:0007669"/>
    <property type="project" value="TreeGrafter"/>
</dbReference>
<evidence type="ECO:0000256" key="10">
    <source>
        <dbReference type="SAM" id="MobiDB-lite"/>
    </source>
</evidence>
<evidence type="ECO:0000256" key="3">
    <source>
        <dbReference type="ARBA" id="ARBA00020637"/>
    </source>
</evidence>